<dbReference type="Gene3D" id="3.40.50.150">
    <property type="entry name" value="Vaccinia Virus protein VP39"/>
    <property type="match status" value="1"/>
</dbReference>
<dbReference type="InterPro" id="IPR002052">
    <property type="entry name" value="DNA_methylase_N6_adenine_CS"/>
</dbReference>
<dbReference type="Proteomes" id="UP001056756">
    <property type="component" value="Chromosome"/>
</dbReference>
<sequence>MRVIAGKAKGRALKAVPGQGTRPTTDKVKEAIFSMIGPYFDGGKALDLFAGTGGLGIEAWSRGIEEVVCIDKEKTSIDIIRSNVELVGASNCIEIYRNDSARALKALAKRDIQFDLIFLDPPYRIVDMDAWMLQMAELGLVADDATIVVEHDAKIQYPQELNGFELLRTNQYGDIAVTIYRYSSGTDSQE</sequence>
<dbReference type="AlphaFoldDB" id="A0A9J6ZB76"/>
<dbReference type="CDD" id="cd02440">
    <property type="entry name" value="AdoMet_MTases"/>
    <property type="match status" value="1"/>
</dbReference>
<organism evidence="3 4">
    <name type="scientific">Candidatus Pristimantibacillus lignocellulolyticus</name>
    <dbReference type="NCBI Taxonomy" id="2994561"/>
    <lineage>
        <taxon>Bacteria</taxon>
        <taxon>Bacillati</taxon>
        <taxon>Bacillota</taxon>
        <taxon>Bacilli</taxon>
        <taxon>Bacillales</taxon>
        <taxon>Paenibacillaceae</taxon>
        <taxon>Candidatus Pristimantibacillus</taxon>
    </lineage>
</organism>
<gene>
    <name evidence="3" type="primary">rsmD</name>
    <name evidence="3" type="ORF">NAG76_16110</name>
</gene>
<accession>A0A9J6ZB76</accession>
<name>A0A9J6ZB76_9BACL</name>
<dbReference type="KEGG" id="plig:NAG76_16110"/>
<dbReference type="Pfam" id="PF03602">
    <property type="entry name" value="Cons_hypoth95"/>
    <property type="match status" value="1"/>
</dbReference>
<evidence type="ECO:0000256" key="2">
    <source>
        <dbReference type="ARBA" id="ARBA00022679"/>
    </source>
</evidence>
<evidence type="ECO:0000256" key="1">
    <source>
        <dbReference type="ARBA" id="ARBA00022603"/>
    </source>
</evidence>
<dbReference type="SUPFAM" id="SSF53335">
    <property type="entry name" value="S-adenosyl-L-methionine-dependent methyltransferases"/>
    <property type="match status" value="1"/>
</dbReference>
<dbReference type="PIRSF" id="PIRSF004553">
    <property type="entry name" value="CHP00095"/>
    <property type="match status" value="1"/>
</dbReference>
<dbReference type="InterPro" id="IPR029063">
    <property type="entry name" value="SAM-dependent_MTases_sf"/>
</dbReference>
<protein>
    <submittedName>
        <fullName evidence="3">16S rRNA (Guanine(966)-N(2))-methyltransferase RsmD</fullName>
        <ecNumber evidence="3">2.1.1.171</ecNumber>
    </submittedName>
</protein>
<proteinExistence type="predicted"/>
<keyword evidence="1 3" id="KW-0489">Methyltransferase</keyword>
<dbReference type="GO" id="GO:0003676">
    <property type="term" value="F:nucleic acid binding"/>
    <property type="evidence" value="ECO:0007669"/>
    <property type="project" value="InterPro"/>
</dbReference>
<dbReference type="PROSITE" id="PS00092">
    <property type="entry name" value="N6_MTASE"/>
    <property type="match status" value="1"/>
</dbReference>
<dbReference type="NCBIfam" id="TIGR00095">
    <property type="entry name" value="16S rRNA (guanine(966)-N(2))-methyltransferase RsmD"/>
    <property type="match status" value="1"/>
</dbReference>
<reference evidence="3" key="1">
    <citation type="submission" date="2022-05" db="EMBL/GenBank/DDBJ databases">
        <title>Novel bacterial taxa in a minimal lignocellulolytic consortium and its capacity to transform plastics disclosed by genome-resolved metagenomics.</title>
        <authorList>
            <person name="Rodriguez C.A.D."/>
            <person name="Diaz-Garcia L."/>
            <person name="Herrera K."/>
            <person name="Tarazona N.A."/>
            <person name="Sproer C."/>
            <person name="Overmann J."/>
            <person name="Jimenez D.J."/>
        </authorList>
    </citation>
    <scope>NUCLEOTIDE SEQUENCE</scope>
    <source>
        <strain evidence="3">MAG5</strain>
    </source>
</reference>
<dbReference type="InterPro" id="IPR004398">
    <property type="entry name" value="RNA_MeTrfase_RsmD"/>
</dbReference>
<dbReference type="EMBL" id="CP097899">
    <property type="protein sequence ID" value="URN93346.1"/>
    <property type="molecule type" value="Genomic_DNA"/>
</dbReference>
<dbReference type="PANTHER" id="PTHR43542:SF1">
    <property type="entry name" value="METHYLTRANSFERASE"/>
    <property type="match status" value="1"/>
</dbReference>
<keyword evidence="2 3" id="KW-0808">Transferase</keyword>
<dbReference type="GO" id="GO:0052913">
    <property type="term" value="F:16S rRNA (guanine(966)-N(2))-methyltransferase activity"/>
    <property type="evidence" value="ECO:0007669"/>
    <property type="project" value="UniProtKB-EC"/>
</dbReference>
<evidence type="ECO:0000313" key="3">
    <source>
        <dbReference type="EMBL" id="URN93346.1"/>
    </source>
</evidence>
<dbReference type="PANTHER" id="PTHR43542">
    <property type="entry name" value="METHYLTRANSFERASE"/>
    <property type="match status" value="1"/>
</dbReference>
<evidence type="ECO:0000313" key="4">
    <source>
        <dbReference type="Proteomes" id="UP001056756"/>
    </source>
</evidence>
<dbReference type="EC" id="2.1.1.171" evidence="3"/>